<gene>
    <name evidence="2" type="ORF">Tci_877258</name>
</gene>
<dbReference type="AlphaFoldDB" id="A0A699T7A9"/>
<name>A0A699T7A9_TANCI</name>
<accession>A0A699T7A9</accession>
<protein>
    <submittedName>
        <fullName evidence="2">Uncharacterized protein</fullName>
    </submittedName>
</protein>
<proteinExistence type="predicted"/>
<comment type="caution">
    <text evidence="2">The sequence shown here is derived from an EMBL/GenBank/DDBJ whole genome shotgun (WGS) entry which is preliminary data.</text>
</comment>
<reference evidence="2" key="1">
    <citation type="journal article" date="2019" name="Sci. Rep.">
        <title>Draft genome of Tanacetum cinerariifolium, the natural source of mosquito coil.</title>
        <authorList>
            <person name="Yamashiro T."/>
            <person name="Shiraishi A."/>
            <person name="Satake H."/>
            <person name="Nakayama K."/>
        </authorList>
    </citation>
    <scope>NUCLEOTIDE SEQUENCE</scope>
</reference>
<feature type="region of interest" description="Disordered" evidence="1">
    <location>
        <begin position="1"/>
        <end position="48"/>
    </location>
</feature>
<sequence length="107" mass="11275">DPDPLAFAGAPSHPPVDVAQSSQGVTVAEDPGSENASSPIEVLSPGSVYRPEWGVTNGSLLDTPEACQDMVDHAAPPCHFAELRHMLNDEVLLQYNVNPARQVAMGS</sequence>
<organism evidence="2">
    <name type="scientific">Tanacetum cinerariifolium</name>
    <name type="common">Dalmatian daisy</name>
    <name type="synonym">Chrysanthemum cinerariifolium</name>
    <dbReference type="NCBI Taxonomy" id="118510"/>
    <lineage>
        <taxon>Eukaryota</taxon>
        <taxon>Viridiplantae</taxon>
        <taxon>Streptophyta</taxon>
        <taxon>Embryophyta</taxon>
        <taxon>Tracheophyta</taxon>
        <taxon>Spermatophyta</taxon>
        <taxon>Magnoliopsida</taxon>
        <taxon>eudicotyledons</taxon>
        <taxon>Gunneridae</taxon>
        <taxon>Pentapetalae</taxon>
        <taxon>asterids</taxon>
        <taxon>campanulids</taxon>
        <taxon>Asterales</taxon>
        <taxon>Asteraceae</taxon>
        <taxon>Asteroideae</taxon>
        <taxon>Anthemideae</taxon>
        <taxon>Anthemidinae</taxon>
        <taxon>Tanacetum</taxon>
    </lineage>
</organism>
<dbReference type="EMBL" id="BKCJ011217376">
    <property type="protein sequence ID" value="GFD05289.1"/>
    <property type="molecule type" value="Genomic_DNA"/>
</dbReference>
<evidence type="ECO:0000313" key="2">
    <source>
        <dbReference type="EMBL" id="GFD05289.1"/>
    </source>
</evidence>
<feature type="non-terminal residue" evidence="2">
    <location>
        <position position="1"/>
    </location>
</feature>
<evidence type="ECO:0000256" key="1">
    <source>
        <dbReference type="SAM" id="MobiDB-lite"/>
    </source>
</evidence>